<protein>
    <recommendedName>
        <fullName evidence="13">60S ribosomal subunit assembly/export protein LOC1</fullName>
    </recommendedName>
</protein>
<dbReference type="GO" id="GO:0030687">
    <property type="term" value="C:preribosome, large subunit precursor"/>
    <property type="evidence" value="ECO:0007669"/>
    <property type="project" value="TreeGrafter"/>
</dbReference>
<evidence type="ECO:0000256" key="5">
    <source>
        <dbReference type="ARBA" id="ARBA00022448"/>
    </source>
</evidence>
<gene>
    <name evidence="11" type="ORF">B9Z65_9007</name>
</gene>
<dbReference type="PANTHER" id="PTHR28028:SF1">
    <property type="entry name" value="60S RIBOSOMAL SUBUNIT ASSEMBLY_EXPORT PROTEIN LOC1"/>
    <property type="match status" value="1"/>
</dbReference>
<comment type="subcellular location">
    <subcellularLocation>
        <location evidence="2">Nucleus</location>
        <location evidence="2">Nucleolus</location>
    </subcellularLocation>
</comment>
<dbReference type="InterPro" id="IPR037650">
    <property type="entry name" value="Loc1"/>
</dbReference>
<comment type="function">
    <text evidence="1">Required for efficient assembly and nuclear export of the 60S ribosomal subunit.</text>
</comment>
<reference evidence="11 12" key="1">
    <citation type="submission" date="2017-05" db="EMBL/GenBank/DDBJ databases">
        <title>Draft genome sequence of Elsinoe australis.</title>
        <authorList>
            <person name="Cheng Q."/>
        </authorList>
    </citation>
    <scope>NUCLEOTIDE SEQUENCE [LARGE SCALE GENOMIC DNA]</scope>
    <source>
        <strain evidence="11 12">NL1</strain>
    </source>
</reference>
<dbReference type="PANTHER" id="PTHR28028">
    <property type="entry name" value="60S RIBOSOMAL SUBUNIT ASSEMBLY/EXPORT PROTEIN LOC1"/>
    <property type="match status" value="1"/>
</dbReference>
<dbReference type="GO" id="GO:0005730">
    <property type="term" value="C:nucleolus"/>
    <property type="evidence" value="ECO:0007669"/>
    <property type="project" value="UniProtKB-SubCell"/>
</dbReference>
<evidence type="ECO:0000313" key="12">
    <source>
        <dbReference type="Proteomes" id="UP000243723"/>
    </source>
</evidence>
<proteinExistence type="inferred from homology"/>
<comment type="subunit">
    <text evidence="4">Component of the 66S pre-ribosomal particle.</text>
</comment>
<feature type="compositionally biased region" description="Low complexity" evidence="10">
    <location>
        <begin position="1"/>
        <end position="29"/>
    </location>
</feature>
<evidence type="ECO:0000256" key="9">
    <source>
        <dbReference type="ARBA" id="ARBA00023242"/>
    </source>
</evidence>
<dbReference type="GO" id="GO:0042273">
    <property type="term" value="P:ribosomal large subunit biogenesis"/>
    <property type="evidence" value="ECO:0007669"/>
    <property type="project" value="InterPro"/>
</dbReference>
<evidence type="ECO:0000256" key="8">
    <source>
        <dbReference type="ARBA" id="ARBA00023054"/>
    </source>
</evidence>
<accession>A0A2P8ABF0</accession>
<keyword evidence="7" id="KW-0509">mRNA transport</keyword>
<name>A0A2P8ABF0_9PEZI</name>
<evidence type="ECO:0000256" key="6">
    <source>
        <dbReference type="ARBA" id="ARBA00022517"/>
    </source>
</evidence>
<dbReference type="OrthoDB" id="1743802at2759"/>
<keyword evidence="12" id="KW-1185">Reference proteome</keyword>
<feature type="compositionally biased region" description="Low complexity" evidence="10">
    <location>
        <begin position="37"/>
        <end position="46"/>
    </location>
</feature>
<dbReference type="AlphaFoldDB" id="A0A2P8ABF0"/>
<keyword evidence="8" id="KW-0175">Coiled coil</keyword>
<comment type="similarity">
    <text evidence="3">Belongs to the LOC1 family.</text>
</comment>
<feature type="region of interest" description="Disordered" evidence="10">
    <location>
        <begin position="1"/>
        <end position="67"/>
    </location>
</feature>
<feature type="compositionally biased region" description="Basic residues" evidence="10">
    <location>
        <begin position="47"/>
        <end position="58"/>
    </location>
</feature>
<dbReference type="EMBL" id="NHZQ01000037">
    <property type="protein sequence ID" value="PSK57805.1"/>
    <property type="molecule type" value="Genomic_DNA"/>
</dbReference>
<dbReference type="Proteomes" id="UP000243723">
    <property type="component" value="Unassembled WGS sequence"/>
</dbReference>
<evidence type="ECO:0000256" key="2">
    <source>
        <dbReference type="ARBA" id="ARBA00004604"/>
    </source>
</evidence>
<evidence type="ECO:0000256" key="4">
    <source>
        <dbReference type="ARBA" id="ARBA00011339"/>
    </source>
</evidence>
<sequence>MAPVKGSSKGKPAGGKPKSKSSSKVTKSSSKPKKSVPIKTTQQKTKPTSHRPEKKKRRIYTEKELDIPALNSIAPAGILKPKGTKKGKTFVDDKEGMMAILSMVQAEKEGDLESKMMKARHMEEIREAKRQEAQRREDMKKKKFEEVKGEVKKGLKEKKQRRRTDGDVEAPAEEVSKKAKKRVSFG</sequence>
<organism evidence="11 12">
    <name type="scientific">Elsinoe australis</name>
    <dbReference type="NCBI Taxonomy" id="40998"/>
    <lineage>
        <taxon>Eukaryota</taxon>
        <taxon>Fungi</taxon>
        <taxon>Dikarya</taxon>
        <taxon>Ascomycota</taxon>
        <taxon>Pezizomycotina</taxon>
        <taxon>Dothideomycetes</taxon>
        <taxon>Dothideomycetidae</taxon>
        <taxon>Myriangiales</taxon>
        <taxon>Elsinoaceae</taxon>
        <taxon>Elsinoe</taxon>
    </lineage>
</organism>
<dbReference type="STRING" id="40998.A0A2P8ABF0"/>
<dbReference type="GO" id="GO:0008298">
    <property type="term" value="P:intracellular mRNA localization"/>
    <property type="evidence" value="ECO:0007669"/>
    <property type="project" value="TreeGrafter"/>
</dbReference>
<keyword evidence="9" id="KW-0539">Nucleus</keyword>
<evidence type="ECO:0000256" key="1">
    <source>
        <dbReference type="ARBA" id="ARBA00001977"/>
    </source>
</evidence>
<evidence type="ECO:0000313" key="11">
    <source>
        <dbReference type="EMBL" id="PSK57805.1"/>
    </source>
</evidence>
<feature type="compositionally biased region" description="Basic and acidic residues" evidence="10">
    <location>
        <begin position="128"/>
        <end position="154"/>
    </location>
</feature>
<comment type="caution">
    <text evidence="11">The sequence shown here is derived from an EMBL/GenBank/DDBJ whole genome shotgun (WGS) entry which is preliminary data.</text>
</comment>
<feature type="region of interest" description="Disordered" evidence="10">
    <location>
        <begin position="128"/>
        <end position="186"/>
    </location>
</feature>
<evidence type="ECO:0000256" key="10">
    <source>
        <dbReference type="SAM" id="MobiDB-lite"/>
    </source>
</evidence>
<evidence type="ECO:0000256" key="3">
    <source>
        <dbReference type="ARBA" id="ARBA00008132"/>
    </source>
</evidence>
<evidence type="ECO:0000256" key="7">
    <source>
        <dbReference type="ARBA" id="ARBA00022816"/>
    </source>
</evidence>
<keyword evidence="5" id="KW-0813">Transport</keyword>
<evidence type="ECO:0008006" key="13">
    <source>
        <dbReference type="Google" id="ProtNLM"/>
    </source>
</evidence>
<dbReference type="GO" id="GO:0003729">
    <property type="term" value="F:mRNA binding"/>
    <property type="evidence" value="ECO:0007669"/>
    <property type="project" value="InterPro"/>
</dbReference>
<keyword evidence="6" id="KW-0690">Ribosome biogenesis</keyword>
<dbReference type="GO" id="GO:0051028">
    <property type="term" value="P:mRNA transport"/>
    <property type="evidence" value="ECO:0007669"/>
    <property type="project" value="UniProtKB-KW"/>
</dbReference>